<dbReference type="RefSeq" id="XP_005716909.1">
    <property type="nucleotide sequence ID" value="XM_005716852.1"/>
</dbReference>
<dbReference type="EMBL" id="HG001814">
    <property type="protein sequence ID" value="CDF37090.1"/>
    <property type="molecule type" value="Genomic_DNA"/>
</dbReference>
<sequence length="622" mass="68165">MCEYPWTCPSHPPDPERSSGGVEEGTDSVKMSNLADAACVCAFCGGAGRGSRGVGCSCDTPPDPDCCWSDTSSEGSLGGVVDIGYRDPSREYDFGKSSVDIMVGDLREIGHNDRIGGAEWGVFDEPSLLARTYRCGDLGFSEPITRERPAGRVGLFIRNGRVVLTVGKAEMVVSRMSELPTQNWYDTSTRSWPSWINRSREMYQTMYDAERRGLISLVSDVADMGGSAILIDVPLPWYGGKVYGGQKLVGLTEADIWQWTAEHRRGDYGPQVLIPKVMVPTRFELSQRKVFDTNPTKNNSCFMRGGSIKYERRWEVVELRKASEIVGMPVWVYASDLWDCSRKSIWLDRRSVDRSREAGLDYIIVGRDGVSSFVAEWADEDLSEHAELRVREETKGSGTFMPSIETVFRVWDVMWNKSESIQSLGDIAQILDASEEAVLMCGQEPRRLLPYAAGDGCYFRLSRPPCVSGGSESIGEVSVEVLKRSVISRDDAGYCITSLGKKRIEVGRKHIGPVRVGKGSLFDLARGVVGSQTGDMLGPSYMDVLPEADCAVSFVEPDPEPVGGGSKFGGWPGGGPACRPGQVKRRLGPAAGAVVRARLSGSRESYAYTRGCPHFLHKTPTS</sequence>
<evidence type="ECO:0000313" key="3">
    <source>
        <dbReference type="Proteomes" id="UP000012073"/>
    </source>
</evidence>
<dbReference type="GeneID" id="17324624"/>
<organism evidence="2 3">
    <name type="scientific">Chondrus crispus</name>
    <name type="common">Carrageen Irish moss</name>
    <name type="synonym">Polymorpha crispa</name>
    <dbReference type="NCBI Taxonomy" id="2769"/>
    <lineage>
        <taxon>Eukaryota</taxon>
        <taxon>Rhodophyta</taxon>
        <taxon>Florideophyceae</taxon>
        <taxon>Rhodymeniophycidae</taxon>
        <taxon>Gigartinales</taxon>
        <taxon>Gigartinaceae</taxon>
        <taxon>Chondrus</taxon>
    </lineage>
</organism>
<keyword evidence="3" id="KW-1185">Reference proteome</keyword>
<dbReference type="Proteomes" id="UP000012073">
    <property type="component" value="Unassembled WGS sequence"/>
</dbReference>
<evidence type="ECO:0000256" key="1">
    <source>
        <dbReference type="SAM" id="MobiDB-lite"/>
    </source>
</evidence>
<dbReference type="PhylomeDB" id="R7QI53"/>
<dbReference type="KEGG" id="ccp:CHC_T00005314001"/>
<accession>R7QI53</accession>
<dbReference type="AlphaFoldDB" id="R7QI53"/>
<gene>
    <name evidence="2" type="ORF">CHC_T00005314001</name>
</gene>
<reference evidence="3" key="1">
    <citation type="journal article" date="2013" name="Proc. Natl. Acad. Sci. U.S.A.">
        <title>Genome structure and metabolic features in the red seaweed Chondrus crispus shed light on evolution of the Archaeplastida.</title>
        <authorList>
            <person name="Collen J."/>
            <person name="Porcel B."/>
            <person name="Carre W."/>
            <person name="Ball S.G."/>
            <person name="Chaparro C."/>
            <person name="Tonon T."/>
            <person name="Barbeyron T."/>
            <person name="Michel G."/>
            <person name="Noel B."/>
            <person name="Valentin K."/>
            <person name="Elias M."/>
            <person name="Artiguenave F."/>
            <person name="Arun A."/>
            <person name="Aury J.M."/>
            <person name="Barbosa-Neto J.F."/>
            <person name="Bothwell J.H."/>
            <person name="Bouget F.Y."/>
            <person name="Brillet L."/>
            <person name="Cabello-Hurtado F."/>
            <person name="Capella-Gutierrez S."/>
            <person name="Charrier B."/>
            <person name="Cladiere L."/>
            <person name="Cock J.M."/>
            <person name="Coelho S.M."/>
            <person name="Colleoni C."/>
            <person name="Czjzek M."/>
            <person name="Da Silva C."/>
            <person name="Delage L."/>
            <person name="Denoeud F."/>
            <person name="Deschamps P."/>
            <person name="Dittami S.M."/>
            <person name="Gabaldon T."/>
            <person name="Gachon C.M."/>
            <person name="Groisillier A."/>
            <person name="Herve C."/>
            <person name="Jabbari K."/>
            <person name="Katinka M."/>
            <person name="Kloareg B."/>
            <person name="Kowalczyk N."/>
            <person name="Labadie K."/>
            <person name="Leblanc C."/>
            <person name="Lopez P.J."/>
            <person name="McLachlan D.H."/>
            <person name="Meslet-Cladiere L."/>
            <person name="Moustafa A."/>
            <person name="Nehr Z."/>
            <person name="Nyvall Collen P."/>
            <person name="Panaud O."/>
            <person name="Partensky F."/>
            <person name="Poulain J."/>
            <person name="Rensing S.A."/>
            <person name="Rousvoal S."/>
            <person name="Samson G."/>
            <person name="Symeonidi A."/>
            <person name="Weissenbach J."/>
            <person name="Zambounis A."/>
            <person name="Wincker P."/>
            <person name="Boyen C."/>
        </authorList>
    </citation>
    <scope>NUCLEOTIDE SEQUENCE [LARGE SCALE GENOMIC DNA]</scope>
    <source>
        <strain evidence="3">cv. Stackhouse</strain>
    </source>
</reference>
<feature type="region of interest" description="Disordered" evidence="1">
    <location>
        <begin position="1"/>
        <end position="27"/>
    </location>
</feature>
<protein>
    <submittedName>
        <fullName evidence="2">Uncharacterized protein</fullName>
    </submittedName>
</protein>
<evidence type="ECO:0000313" key="2">
    <source>
        <dbReference type="EMBL" id="CDF37090.1"/>
    </source>
</evidence>
<proteinExistence type="predicted"/>
<name>R7QI53_CHOCR</name>
<dbReference type="Gramene" id="CDF37090">
    <property type="protein sequence ID" value="CDF37090"/>
    <property type="gene ID" value="CHC_T00005314001"/>
</dbReference>